<evidence type="ECO:0000313" key="8">
    <source>
        <dbReference type="EMBL" id="MBP2330514.1"/>
    </source>
</evidence>
<evidence type="ECO:0000256" key="5">
    <source>
        <dbReference type="ARBA" id="ARBA00022989"/>
    </source>
</evidence>
<dbReference type="Proteomes" id="UP001519332">
    <property type="component" value="Unassembled WGS sequence"/>
</dbReference>
<evidence type="ECO:0000256" key="4">
    <source>
        <dbReference type="ARBA" id="ARBA00022692"/>
    </source>
</evidence>
<feature type="transmembrane region" description="Helical" evidence="7">
    <location>
        <begin position="54"/>
        <end position="76"/>
    </location>
</feature>
<keyword evidence="9" id="KW-1185">Reference proteome</keyword>
<feature type="transmembrane region" description="Helical" evidence="7">
    <location>
        <begin position="113"/>
        <end position="133"/>
    </location>
</feature>
<feature type="transmembrane region" description="Helical" evidence="7">
    <location>
        <begin position="83"/>
        <end position="101"/>
    </location>
</feature>
<name>A0ABS4U1H6_9PSEU</name>
<feature type="transmembrane region" description="Helical" evidence="7">
    <location>
        <begin position="16"/>
        <end position="34"/>
    </location>
</feature>
<sequence length="146" mass="15026">MTIVSEECYVQRLRDLALLVARLGVGIVFIAHGWQKFSEWGISGTAESFGQMGVPMPTLSAWFAAIVELGGGVLLVVGLALPVAGVLLAADMLGALFLVHVDNGLLGQGGYELVLVLAVAALAVGFNGGAFSLDRAVSAKKATVSV</sequence>
<evidence type="ECO:0000256" key="7">
    <source>
        <dbReference type="SAM" id="Phobius"/>
    </source>
</evidence>
<dbReference type="InterPro" id="IPR032808">
    <property type="entry name" value="DoxX"/>
</dbReference>
<gene>
    <name evidence="8" type="ORF">JOF56_010899</name>
</gene>
<evidence type="ECO:0000256" key="6">
    <source>
        <dbReference type="ARBA" id="ARBA00023136"/>
    </source>
</evidence>
<evidence type="ECO:0000256" key="2">
    <source>
        <dbReference type="ARBA" id="ARBA00006679"/>
    </source>
</evidence>
<accession>A0ABS4U1H6</accession>
<dbReference type="RefSeq" id="WP_307855693.1">
    <property type="nucleotide sequence ID" value="NZ_JAGINW010000001.1"/>
</dbReference>
<keyword evidence="4 7" id="KW-0812">Transmembrane</keyword>
<reference evidence="8 9" key="1">
    <citation type="submission" date="2021-03" db="EMBL/GenBank/DDBJ databases">
        <title>Sequencing the genomes of 1000 actinobacteria strains.</title>
        <authorList>
            <person name="Klenk H.-P."/>
        </authorList>
    </citation>
    <scope>NUCLEOTIDE SEQUENCE [LARGE SCALE GENOMIC DNA]</scope>
    <source>
        <strain evidence="8 9">DSM 46670</strain>
    </source>
</reference>
<dbReference type="InterPro" id="IPR051907">
    <property type="entry name" value="DoxX-like_oxidoreductase"/>
</dbReference>
<evidence type="ECO:0000313" key="9">
    <source>
        <dbReference type="Proteomes" id="UP001519332"/>
    </source>
</evidence>
<protein>
    <submittedName>
        <fullName evidence="8">Oxidoreductase</fullName>
    </submittedName>
</protein>
<dbReference type="PANTHER" id="PTHR33452">
    <property type="entry name" value="OXIDOREDUCTASE CATD-RELATED"/>
    <property type="match status" value="1"/>
</dbReference>
<keyword evidence="3" id="KW-1003">Cell membrane</keyword>
<comment type="subcellular location">
    <subcellularLocation>
        <location evidence="1">Cell membrane</location>
        <topology evidence="1">Multi-pass membrane protein</topology>
    </subcellularLocation>
</comment>
<keyword evidence="6 7" id="KW-0472">Membrane</keyword>
<evidence type="ECO:0000256" key="1">
    <source>
        <dbReference type="ARBA" id="ARBA00004651"/>
    </source>
</evidence>
<evidence type="ECO:0000256" key="3">
    <source>
        <dbReference type="ARBA" id="ARBA00022475"/>
    </source>
</evidence>
<keyword evidence="5 7" id="KW-1133">Transmembrane helix</keyword>
<proteinExistence type="inferred from homology"/>
<comment type="similarity">
    <text evidence="2">Belongs to the DoxX family.</text>
</comment>
<dbReference type="EMBL" id="JAGINW010000001">
    <property type="protein sequence ID" value="MBP2330514.1"/>
    <property type="molecule type" value="Genomic_DNA"/>
</dbReference>
<dbReference type="Pfam" id="PF07681">
    <property type="entry name" value="DoxX"/>
    <property type="match status" value="1"/>
</dbReference>
<dbReference type="PANTHER" id="PTHR33452:SF1">
    <property type="entry name" value="INNER MEMBRANE PROTEIN YPHA-RELATED"/>
    <property type="match status" value="1"/>
</dbReference>
<comment type="caution">
    <text evidence="8">The sequence shown here is derived from an EMBL/GenBank/DDBJ whole genome shotgun (WGS) entry which is preliminary data.</text>
</comment>
<organism evidence="8 9">
    <name type="scientific">Kibdelosporangium banguiense</name>
    <dbReference type="NCBI Taxonomy" id="1365924"/>
    <lineage>
        <taxon>Bacteria</taxon>
        <taxon>Bacillati</taxon>
        <taxon>Actinomycetota</taxon>
        <taxon>Actinomycetes</taxon>
        <taxon>Pseudonocardiales</taxon>
        <taxon>Pseudonocardiaceae</taxon>
        <taxon>Kibdelosporangium</taxon>
    </lineage>
</organism>